<feature type="coiled-coil region" evidence="12">
    <location>
        <begin position="775"/>
        <end position="1026"/>
    </location>
</feature>
<dbReference type="OrthoDB" id="5575062at2759"/>
<feature type="region of interest" description="Disordered" evidence="13">
    <location>
        <begin position="1"/>
        <end position="37"/>
    </location>
</feature>
<keyword evidence="8" id="KW-0226">DNA condensation</keyword>
<evidence type="ECO:0000256" key="10">
    <source>
        <dbReference type="ARBA" id="ARBA00023306"/>
    </source>
</evidence>
<evidence type="ECO:0000256" key="9">
    <source>
        <dbReference type="ARBA" id="ARBA00023242"/>
    </source>
</evidence>
<evidence type="ECO:0000256" key="11">
    <source>
        <dbReference type="PIRNR" id="PIRNR005719"/>
    </source>
</evidence>
<keyword evidence="15" id="KW-1185">Reference proteome</keyword>
<dbReference type="InterPro" id="IPR024704">
    <property type="entry name" value="SMC"/>
</dbReference>
<dbReference type="Gene3D" id="1.20.1060.20">
    <property type="match status" value="1"/>
</dbReference>
<feature type="compositionally biased region" description="Basic and acidic residues" evidence="13">
    <location>
        <begin position="389"/>
        <end position="398"/>
    </location>
</feature>
<keyword evidence="4" id="KW-0547">Nucleotide-binding</keyword>
<dbReference type="Pfam" id="PF02463">
    <property type="entry name" value="SMC_N"/>
    <property type="match status" value="1"/>
</dbReference>
<evidence type="ECO:0000259" key="14">
    <source>
        <dbReference type="SMART" id="SM00968"/>
    </source>
</evidence>
<feature type="region of interest" description="Disordered" evidence="13">
    <location>
        <begin position="389"/>
        <end position="418"/>
    </location>
</feature>
<comment type="subcellular location">
    <subcellularLocation>
        <location evidence="1 11">Nucleus</location>
    </subcellularLocation>
</comment>
<dbReference type="GO" id="GO:0000796">
    <property type="term" value="C:condensin complex"/>
    <property type="evidence" value="ECO:0007669"/>
    <property type="project" value="TreeGrafter"/>
</dbReference>
<dbReference type="CTD" id="35001"/>
<name>A0A6J2TUG4_DROLE</name>
<dbReference type="GeneID" id="115627629"/>
<evidence type="ECO:0000256" key="4">
    <source>
        <dbReference type="ARBA" id="ARBA00022741"/>
    </source>
</evidence>
<gene>
    <name evidence="16" type="primary">LOC115627629</name>
</gene>
<dbReference type="GO" id="GO:0005634">
    <property type="term" value="C:nucleus"/>
    <property type="evidence" value="ECO:0007669"/>
    <property type="project" value="UniProtKB-SubCell"/>
</dbReference>
<evidence type="ECO:0000256" key="3">
    <source>
        <dbReference type="ARBA" id="ARBA00022618"/>
    </source>
</evidence>
<dbReference type="Proteomes" id="UP000504634">
    <property type="component" value="Unplaced"/>
</dbReference>
<dbReference type="Gene3D" id="1.20.5.170">
    <property type="match status" value="1"/>
</dbReference>
<dbReference type="GO" id="GO:0005524">
    <property type="term" value="F:ATP binding"/>
    <property type="evidence" value="ECO:0007669"/>
    <property type="project" value="UniProtKB-KW"/>
</dbReference>
<dbReference type="InterPro" id="IPR027417">
    <property type="entry name" value="P-loop_NTPase"/>
</dbReference>
<organism evidence="15 16">
    <name type="scientific">Drosophila lebanonensis</name>
    <name type="common">Fruit fly</name>
    <name type="synonym">Scaptodrosophila lebanonensis</name>
    <dbReference type="NCBI Taxonomy" id="7225"/>
    <lineage>
        <taxon>Eukaryota</taxon>
        <taxon>Metazoa</taxon>
        <taxon>Ecdysozoa</taxon>
        <taxon>Arthropoda</taxon>
        <taxon>Hexapoda</taxon>
        <taxon>Insecta</taxon>
        <taxon>Pterygota</taxon>
        <taxon>Neoptera</taxon>
        <taxon>Endopterygota</taxon>
        <taxon>Diptera</taxon>
        <taxon>Brachycera</taxon>
        <taxon>Muscomorpha</taxon>
        <taxon>Ephydroidea</taxon>
        <taxon>Drosophilidae</taxon>
        <taxon>Scaptodrosophila</taxon>
    </lineage>
</organism>
<keyword evidence="7 12" id="KW-0175">Coiled coil</keyword>
<dbReference type="SUPFAM" id="SSF57997">
    <property type="entry name" value="Tropomyosin"/>
    <property type="match status" value="1"/>
</dbReference>
<feature type="domain" description="SMC hinge" evidence="14">
    <location>
        <begin position="614"/>
        <end position="726"/>
    </location>
</feature>
<proteinExistence type="inferred from homology"/>
<dbReference type="InterPro" id="IPR010935">
    <property type="entry name" value="SMC_hinge"/>
</dbReference>
<keyword evidence="3" id="KW-0132">Cell division</keyword>
<dbReference type="PANTHER" id="PTHR18937:SF172">
    <property type="entry name" value="STRUCTURAL MAINTENANCE OF CHROMOSOMES PROTEIN"/>
    <property type="match status" value="1"/>
</dbReference>
<reference evidence="16" key="1">
    <citation type="submission" date="2025-08" db="UniProtKB">
        <authorList>
            <consortium name="RefSeq"/>
        </authorList>
    </citation>
    <scope>IDENTIFICATION</scope>
    <source>
        <strain evidence="16">11010-0011.00</strain>
        <tissue evidence="16">Whole body</tissue>
    </source>
</reference>
<keyword evidence="10" id="KW-0131">Cell cycle</keyword>
<dbReference type="Gene3D" id="3.40.50.300">
    <property type="entry name" value="P-loop containing nucleotide triphosphate hydrolases"/>
    <property type="match status" value="2"/>
</dbReference>
<dbReference type="PANTHER" id="PTHR18937">
    <property type="entry name" value="STRUCTURAL MAINTENANCE OF CHROMOSOMES SMC FAMILY MEMBER"/>
    <property type="match status" value="1"/>
</dbReference>
<dbReference type="FunFam" id="3.40.50.300:FF:000585">
    <property type="entry name" value="Structural maintenance of chromosomes 4"/>
    <property type="match status" value="1"/>
</dbReference>
<dbReference type="Gene3D" id="3.30.70.1620">
    <property type="match status" value="1"/>
</dbReference>
<dbReference type="GO" id="GO:0016887">
    <property type="term" value="F:ATP hydrolysis activity"/>
    <property type="evidence" value="ECO:0007669"/>
    <property type="project" value="InterPro"/>
</dbReference>
<dbReference type="PIRSF" id="PIRSF005719">
    <property type="entry name" value="SMC"/>
    <property type="match status" value="1"/>
</dbReference>
<dbReference type="InterPro" id="IPR003395">
    <property type="entry name" value="RecF/RecN/SMC_N"/>
</dbReference>
<dbReference type="SUPFAM" id="SSF52540">
    <property type="entry name" value="P-loop containing nucleoside triphosphate hydrolases"/>
    <property type="match status" value="1"/>
</dbReference>
<evidence type="ECO:0000256" key="7">
    <source>
        <dbReference type="ARBA" id="ARBA00023054"/>
    </source>
</evidence>
<feature type="coiled-coil region" evidence="12">
    <location>
        <begin position="261"/>
        <end position="295"/>
    </location>
</feature>
<dbReference type="Pfam" id="PF06470">
    <property type="entry name" value="SMC_hinge"/>
    <property type="match status" value="1"/>
</dbReference>
<keyword evidence="5" id="KW-0498">Mitosis</keyword>
<sequence>MVGTPKGARQIGQFKVPGPPRAQNQQPLPEFPLQDADDADNSVNVLDDALILDDEEGGTRIGDIYIPPPVPAHCSMESTGPRLIIKRIVNHNFKSYAGQVILGPFHHSFTAIIGPNGSGKSNVIDSMMFVFGCRANRIRCKKVSTLIHQSAKYPNLRSCAVAVHFEQVVDKDDGTCDTVPNSQFVVERTAMRDNTSYYQLNGKRVQLKEVAQLLKKHNVDLEHNRFLILQGEVESIAMMKPKGQNENESGMLEYLEDIVGTERYIRSLQQINHRVDQLTDERTDKHNRCKLAEREMKDLEQPYNEAVEFLRTENDFVRTKNWVTQKYISLKKQKLEEHTQDHEKHVADLKEHDEGTAAIKSERAEKEKIIKEEVEAYELLCKTRDDLKKKQAGEERSYNEIQSAMEDTNKQRKKDKAQIEKNEKELENLHKLPEKNEKEIEECQTKLERLEKEKTKLNEDLEQKLAEMKEKTEPLTEKRLKCSDELVGLKEEVNAAKAELQVHQSELNMLKQVETIERRKYACFVESYEESERGLEAKQAQLKELSQRMPDIKAEIEKKNAELDKYGKEERVLSAKCAKLREEINERSSNMQMQRSNNKVLDFLMRQKMEGKIPGILGRLGNLGGINAKYDIAISTACGRLDNIVVDRLDTAQAAIAALKQYNVGRASFIALEKLEHHAYPINTPENVPRLYDLVEIEDERVRPAFYFALGNTLVANDLEQGSRIAYGRVRFRVVTLRGEIIEQTGTMSGGGNRPICGKMGTQVQTKTSESANSSQISQKALEEMQIQAEELQSRINYCQEQQGRLERELQQLQVTLQRSESEQKHLSVSIKSLEQQMSSSLKQCEQQKRRMENITTNAGAIKAREAQITEAQKRLDKVSEKEMAMSDQIEKIQQEYDNLRNENVKPVEAKIKKVSNQIEKLAANIRSLNVALSTAERNIERINKNTNNLKENIKTAEDKLRELNEQRQKCLECKEFLETRFKEAEEGIKNAKSQSSEIKKDIDKLNEQEKERNLQRVEIETKVQEVVVKINEVKSEIPYWIAQLKPLTLHDIPGDTEPQPPLKTYTEEELCSENLKAMQYKQSILEEQLKKKPNLQVISEFCDKRDKYLERVQVLEDITSKRNEMRDKYEEVRKRRYTEFMEGFNIITRKLKEMYQMITLGGDAELELVDSMDPFTEGVAFSVRPPKKTWKNISNLSGGEKTLSSLALVFALHYYKPSPLYFMDEIDAALDFKNVSIVGHYIKERTKNAQFIIVSLRVNMFELSNYIVGIYKVNDCTQSITMRNYQVEQPQSQLPQTQLSVSQLPSYQFPLTQQLLSSQLPQSSAATSVFQNTLVQEDMLSSQTTFETETSSTTCGRELTFAPTLESTVVSHRITSSLLNVNDNIGSTQN</sequence>
<evidence type="ECO:0000256" key="13">
    <source>
        <dbReference type="SAM" id="MobiDB-lite"/>
    </source>
</evidence>
<dbReference type="RefSeq" id="XP_030379225.1">
    <property type="nucleotide sequence ID" value="XM_030523365.1"/>
</dbReference>
<dbReference type="SUPFAM" id="SSF75553">
    <property type="entry name" value="Smc hinge domain"/>
    <property type="match status" value="1"/>
</dbReference>
<dbReference type="GO" id="GO:0007076">
    <property type="term" value="P:mitotic chromosome condensation"/>
    <property type="evidence" value="ECO:0007669"/>
    <property type="project" value="TreeGrafter"/>
</dbReference>
<evidence type="ECO:0000256" key="8">
    <source>
        <dbReference type="ARBA" id="ARBA00023067"/>
    </source>
</evidence>
<comment type="similarity">
    <text evidence="2">Belongs to the SMC family. SMC4 subfamily.</text>
</comment>
<evidence type="ECO:0000313" key="16">
    <source>
        <dbReference type="RefSeq" id="XP_030379225.1"/>
    </source>
</evidence>
<dbReference type="FunFam" id="3.40.50.300:FF:000481">
    <property type="entry name" value="Structural maintenance of chromosomes 4"/>
    <property type="match status" value="1"/>
</dbReference>
<keyword evidence="9 11" id="KW-0539">Nucleus</keyword>
<dbReference type="GO" id="GO:0051301">
    <property type="term" value="P:cell division"/>
    <property type="evidence" value="ECO:0007669"/>
    <property type="project" value="UniProtKB-KW"/>
</dbReference>
<evidence type="ECO:0000256" key="6">
    <source>
        <dbReference type="ARBA" id="ARBA00022840"/>
    </source>
</evidence>
<accession>A0A6J2TUG4</accession>
<dbReference type="SMART" id="SM00968">
    <property type="entry name" value="SMC_hinge"/>
    <property type="match status" value="1"/>
</dbReference>
<evidence type="ECO:0000256" key="12">
    <source>
        <dbReference type="SAM" id="Coils"/>
    </source>
</evidence>
<evidence type="ECO:0000256" key="2">
    <source>
        <dbReference type="ARBA" id="ARBA00006005"/>
    </source>
</evidence>
<evidence type="ECO:0000313" key="15">
    <source>
        <dbReference type="Proteomes" id="UP000504634"/>
    </source>
</evidence>
<keyword evidence="6" id="KW-0067">ATP-binding</keyword>
<evidence type="ECO:0000256" key="5">
    <source>
        <dbReference type="ARBA" id="ARBA00022776"/>
    </source>
</evidence>
<evidence type="ECO:0000256" key="1">
    <source>
        <dbReference type="ARBA" id="ARBA00004123"/>
    </source>
</evidence>
<dbReference type="InterPro" id="IPR036277">
    <property type="entry name" value="SMC_hinge_sf"/>
</dbReference>
<protein>
    <recommendedName>
        <fullName evidence="11">Structural maintenance of chromosomes protein</fullName>
    </recommendedName>
</protein>
<dbReference type="Gene3D" id="1.10.287.1490">
    <property type="match status" value="1"/>
</dbReference>